<name>A0A553K0M6_9ACTN</name>
<dbReference type="InterPro" id="IPR049366">
    <property type="entry name" value="RGL11_C"/>
</dbReference>
<gene>
    <name evidence="6" type="ORF">FOJ82_09440</name>
</gene>
<proteinExistence type="predicted"/>
<dbReference type="Pfam" id="PF00041">
    <property type="entry name" value="fn3"/>
    <property type="match status" value="1"/>
</dbReference>
<dbReference type="GO" id="GO:0004553">
    <property type="term" value="F:hydrolase activity, hydrolyzing O-glycosyl compounds"/>
    <property type="evidence" value="ECO:0007669"/>
    <property type="project" value="InterPro"/>
</dbReference>
<evidence type="ECO:0000256" key="4">
    <source>
        <dbReference type="SAM" id="SignalP"/>
    </source>
</evidence>
<dbReference type="RefSeq" id="WP_143938228.1">
    <property type="nucleotide sequence ID" value="NZ_VKKG01000003.1"/>
</dbReference>
<dbReference type="PROSITE" id="PS50853">
    <property type="entry name" value="FN3"/>
    <property type="match status" value="3"/>
</dbReference>
<keyword evidence="2" id="KW-0326">Glycosidase</keyword>
<dbReference type="InterPro" id="IPR028994">
    <property type="entry name" value="Integrin_alpha_N"/>
</dbReference>
<dbReference type="InterPro" id="IPR001087">
    <property type="entry name" value="GDSL"/>
</dbReference>
<keyword evidence="3" id="KW-0624">Polysaccharide degradation</keyword>
<dbReference type="Gene3D" id="3.40.50.1110">
    <property type="entry name" value="SGNH hydrolase"/>
    <property type="match status" value="1"/>
</dbReference>
<organism evidence="6 7">
    <name type="scientific">Tessaracoccus rhinocerotis</name>
    <dbReference type="NCBI Taxonomy" id="1689449"/>
    <lineage>
        <taxon>Bacteria</taxon>
        <taxon>Bacillati</taxon>
        <taxon>Actinomycetota</taxon>
        <taxon>Actinomycetes</taxon>
        <taxon>Propionibacteriales</taxon>
        <taxon>Propionibacteriaceae</taxon>
        <taxon>Tessaracoccus</taxon>
    </lineage>
</organism>
<feature type="domain" description="Fibronectin type-III" evidence="5">
    <location>
        <begin position="757"/>
        <end position="844"/>
    </location>
</feature>
<keyword evidence="1" id="KW-0378">Hydrolase</keyword>
<dbReference type="PANTHER" id="PTHR43118:SF1">
    <property type="entry name" value="RHAMNOGALACTURONAN LYASE (EUROFUNG)"/>
    <property type="match status" value="1"/>
</dbReference>
<dbReference type="InterPro" id="IPR034641">
    <property type="entry name" value="RGL11"/>
</dbReference>
<dbReference type="SUPFAM" id="SSF49265">
    <property type="entry name" value="Fibronectin type III"/>
    <property type="match status" value="3"/>
</dbReference>
<dbReference type="Gene3D" id="2.60.120.430">
    <property type="entry name" value="Galactose-binding lectin"/>
    <property type="match status" value="3"/>
</dbReference>
<dbReference type="GO" id="GO:0000272">
    <property type="term" value="P:polysaccharide catabolic process"/>
    <property type="evidence" value="ECO:0007669"/>
    <property type="project" value="UniProtKB-KW"/>
</dbReference>
<dbReference type="Pfam" id="PF21348">
    <property type="entry name" value="RGL11_C"/>
    <property type="match status" value="1"/>
</dbReference>
<dbReference type="InterPro" id="IPR036514">
    <property type="entry name" value="SGNH_hydro_sf"/>
</dbReference>
<dbReference type="InterPro" id="IPR037459">
    <property type="entry name" value="RhgT-like"/>
</dbReference>
<dbReference type="OrthoDB" id="9802318at2"/>
<dbReference type="InterPro" id="IPR013783">
    <property type="entry name" value="Ig-like_fold"/>
</dbReference>
<dbReference type="InterPro" id="IPR003610">
    <property type="entry name" value="CBM5/12"/>
</dbReference>
<dbReference type="Proteomes" id="UP000317638">
    <property type="component" value="Unassembled WGS sequence"/>
</dbReference>
<dbReference type="InterPro" id="IPR036573">
    <property type="entry name" value="CBM_sf_5/12"/>
</dbReference>
<dbReference type="PANTHER" id="PTHR43118">
    <property type="entry name" value="RHAMNOGALACTURONAN LYASE (EUROFUNG)"/>
    <property type="match status" value="1"/>
</dbReference>
<dbReference type="CDD" id="cd10318">
    <property type="entry name" value="RGL11"/>
    <property type="match status" value="1"/>
</dbReference>
<dbReference type="InterPro" id="IPR003961">
    <property type="entry name" value="FN3_dom"/>
</dbReference>
<feature type="chain" id="PRO_5038730945" description="Fibronectin type-III domain-containing protein" evidence="4">
    <location>
        <begin position="20"/>
        <end position="1893"/>
    </location>
</feature>
<dbReference type="Pfam" id="PF02839">
    <property type="entry name" value="CBM_5_12"/>
    <property type="match status" value="2"/>
</dbReference>
<dbReference type="Pfam" id="PF00657">
    <property type="entry name" value="Lipase_GDSL"/>
    <property type="match status" value="1"/>
</dbReference>
<dbReference type="Gene3D" id="2.10.10.20">
    <property type="entry name" value="Carbohydrate-binding module superfamily 5/12"/>
    <property type="match status" value="2"/>
</dbReference>
<evidence type="ECO:0000256" key="3">
    <source>
        <dbReference type="ARBA" id="ARBA00023326"/>
    </source>
</evidence>
<sequence>MTASVAAALVATMSPGLPAAADLPPGTDGAWRFDFGTAASPVAEGYQQVLTSSLHTAETGWGVTVAEGVSLFDRDRTGNRTPADPVAEDFVAGTDWGFLLDGIPVGEYAVTLSIGDALAGTSGTNATMTLEGVAQTRITTERAGTTTETFTTAVLDGQLTVGFTGSGLGAYVNGLVVEPIVPTTPSDLAVLGTNWNSVDLTWSAAEGAALYRVLRADVVADATGTFAEIGQTAETGFSDTTVEVGGSYAYALESLGAYEQVSPRSAEVRSGVIPALAAPESPTDLAVLHVTQDGVSLAWSPVANGSEYVVERAGADGVFGQLAVVTAPNHTDAEADTSQPWSYRVIARNQAGSSEPTAPVVSTVYVAPPALPDGDVVTFDFGPGVLADDALLVTSSTAFDEAWGYGFSTAPTTAPADVDRGGADALRADFVAASGSTFEVALGAGDYNISLVAGDPDAASDIAITAEGIAKVQPTSRAAGEFLEMAFPIALVDGVLTLQVEGDAAALNALTITRQSERMAGPVDTVYLAGDSTVQTYDVGYAPQAGWGQMLERFLSDDVAVNNHAIGGRSSKNFITQGRLDAILREIRPGDHLFVQFGHNDATQGVDDRYASPEDYKEYLRVYVEGARQRGATPVLVTPVSRRSFDAETGLFNVSFPDYVAKMTELAVEEDVLLVDLSASSRAFLDEIGPEAAKAVFLHVDPGIFPNRPAGTVDDTHFQEYGAIQMARLVAQGVAQLDDPLAAEVVDVAPPAEVPVAPTGLVAGSVSNAGALLKWDASPGADIYKIFRQDTAGGEWVLATTTTQPSAIVQGLEEGRTYSYRVVAVNGRGDSEPSAVVTFTTKQARWKFDFQLAGNPLMPGYTEVNPDDAHDPAVGWGFEVPLPANAGRDRGDAGGAADEIQRDFVLPGDSSTFLLDVPNGTYSVKTYSGDWIGSSRTNFDLEGVSFGSGNAGRESVNETVRGPVLVTDGQLTIRVHGAASGTRLNGIEVTPLLLGPTGLTVTAVDPTPSAPEVSLAWDDEDDLTWRVFRTSPFDPQPQFVGTTEESAFTDTGARVGLTYGYHVTAVDVTGLESVPSQTAEASLVDDSVQPPAAPRKLAVTDIQERQLTLGWSKAKDALYSLVFRSEEAGTRGELVGIADASSFTDTDVLTTIPYFYTVVAVNAGGPGEPSGQLETEAVTTLRRQAEYLDRAPVAVNADGGVLVSWRLLGDDPEGIGFHVYRDGDLITAEPVTDSTNLLDADGTQTSTYVVAPVVDGRETTRTDAVGVQDGAHLSVPLNKPADGYTKDGQPYTYSANDTGVGDLDGDGTYELLVKWDPSNARDNSQAGYTGNVYVDAYRLDGTRLWRIDLGANIRAGAHYTQFQVFDYDGDGRAEIVMKTADGTVDGTGQVIGRAGADHRNSSGYVLVGPEYLTVFEGATGAAIDTVEYTPPRGDVGAWGDTYGNRVDRFLAGTAYLDGETPSVVFSRGYYTRAVVAAYDFDGTSLVERWVVDSNDPANAALYGQGNHNLSVADVDGDAKDEIVFGSATIDDDGHVLYSTGLGHGDALHLGDFDPARPGLEVFAAHEDMGASGNLGATMRDAATGEIIWSIPAARDTGRAAMGDVDPRHAGAEGWAIGGDAAWNSPVGQLVSAGGDVITENIPPANFLAWFDGDPLREVVDHDWDEATSTGTPMVGKWNWETEQVDVILSDPGARSNNSTKGTPNLQADLFGDWREEIIWRSADSTELRIYSTTDETDLRIHTLMHDPVYRLGVAWQNTSYNQPPHTSFFLGHGMELPHAPLIDVVGAPEPELPAWDASVVYDTGDTVTHDGSVHVAQWWTQGVEPGSTNTGSWMEQGELVPEAGDGVRAWTSSWVYTGGQTVAHDGHLWKAKWWTRNQEPGDPHGPWQDLGTY</sequence>
<dbReference type="SUPFAM" id="SSF49785">
    <property type="entry name" value="Galactose-binding domain-like"/>
    <property type="match status" value="3"/>
</dbReference>
<dbReference type="GO" id="GO:0005576">
    <property type="term" value="C:extracellular region"/>
    <property type="evidence" value="ECO:0007669"/>
    <property type="project" value="InterPro"/>
</dbReference>
<dbReference type="InterPro" id="IPR041624">
    <property type="entry name" value="RGI_lyase"/>
</dbReference>
<dbReference type="GO" id="GO:0030246">
    <property type="term" value="F:carbohydrate binding"/>
    <property type="evidence" value="ECO:0007669"/>
    <property type="project" value="InterPro"/>
</dbReference>
<feature type="signal peptide" evidence="4">
    <location>
        <begin position="1"/>
        <end position="19"/>
    </location>
</feature>
<dbReference type="Pfam" id="PF18370">
    <property type="entry name" value="RGI_lyase"/>
    <property type="match status" value="1"/>
</dbReference>
<dbReference type="SMART" id="SM00495">
    <property type="entry name" value="ChtBD3"/>
    <property type="match status" value="2"/>
</dbReference>
<dbReference type="SUPFAM" id="SSF69318">
    <property type="entry name" value="Integrin alpha N-terminal domain"/>
    <property type="match status" value="1"/>
</dbReference>
<reference evidence="6 7" key="1">
    <citation type="submission" date="2019-07" db="EMBL/GenBank/DDBJ databases">
        <authorList>
            <person name="Zhou L.-Y."/>
        </authorList>
    </citation>
    <scope>NUCLEOTIDE SEQUENCE [LARGE SCALE GENOMIC DNA]</scope>
    <source>
        <strain evidence="6 7">YIM 101269</strain>
    </source>
</reference>
<dbReference type="SMART" id="SM00060">
    <property type="entry name" value="FN3"/>
    <property type="match status" value="5"/>
</dbReference>
<dbReference type="EMBL" id="VKKG01000003">
    <property type="protein sequence ID" value="TRY18252.1"/>
    <property type="molecule type" value="Genomic_DNA"/>
</dbReference>
<accession>A0A553K0M6</accession>
<keyword evidence="3" id="KW-0119">Carbohydrate metabolism</keyword>
<comment type="caution">
    <text evidence="6">The sequence shown here is derived from an EMBL/GenBank/DDBJ whole genome shotgun (WGS) entry which is preliminary data.</text>
</comment>
<evidence type="ECO:0000313" key="7">
    <source>
        <dbReference type="Proteomes" id="UP000317638"/>
    </source>
</evidence>
<dbReference type="CDD" id="cd00063">
    <property type="entry name" value="FN3"/>
    <property type="match status" value="3"/>
</dbReference>
<dbReference type="InterPro" id="IPR036116">
    <property type="entry name" value="FN3_sf"/>
</dbReference>
<evidence type="ECO:0000259" key="5">
    <source>
        <dbReference type="PROSITE" id="PS50853"/>
    </source>
</evidence>
<dbReference type="CDD" id="cd12215">
    <property type="entry name" value="ChiC_BD"/>
    <property type="match status" value="2"/>
</dbReference>
<keyword evidence="4" id="KW-0732">Signal</keyword>
<dbReference type="InterPro" id="IPR008979">
    <property type="entry name" value="Galactose-bd-like_sf"/>
</dbReference>
<evidence type="ECO:0000256" key="2">
    <source>
        <dbReference type="ARBA" id="ARBA00023295"/>
    </source>
</evidence>
<dbReference type="CDD" id="cd01821">
    <property type="entry name" value="Rhamnogalacturan_acetylesterase_like"/>
    <property type="match status" value="1"/>
</dbReference>
<dbReference type="SUPFAM" id="SSF52266">
    <property type="entry name" value="SGNH hydrolase"/>
    <property type="match status" value="1"/>
</dbReference>
<dbReference type="Pfam" id="PF21254">
    <property type="entry name" value="AGA-YXIM_GBD"/>
    <property type="match status" value="2"/>
</dbReference>
<dbReference type="InterPro" id="IPR049033">
    <property type="entry name" value="AGA-YXIM_GBD"/>
</dbReference>
<keyword evidence="7" id="KW-1185">Reference proteome</keyword>
<feature type="domain" description="Fibronectin type-III" evidence="5">
    <location>
        <begin position="281"/>
        <end position="369"/>
    </location>
</feature>
<feature type="domain" description="Fibronectin type-III" evidence="5">
    <location>
        <begin position="1093"/>
        <end position="1183"/>
    </location>
</feature>
<dbReference type="SUPFAM" id="SSF51055">
    <property type="entry name" value="Carbohydrate binding domain"/>
    <property type="match status" value="2"/>
</dbReference>
<dbReference type="Gene3D" id="2.60.40.10">
    <property type="entry name" value="Immunoglobulins"/>
    <property type="match status" value="6"/>
</dbReference>
<protein>
    <recommendedName>
        <fullName evidence="5">Fibronectin type-III domain-containing protein</fullName>
    </recommendedName>
</protein>
<evidence type="ECO:0000313" key="6">
    <source>
        <dbReference type="EMBL" id="TRY18252.1"/>
    </source>
</evidence>
<evidence type="ECO:0000256" key="1">
    <source>
        <dbReference type="ARBA" id="ARBA00022801"/>
    </source>
</evidence>